<dbReference type="RefSeq" id="WP_066600210.1">
    <property type="nucleotide sequence ID" value="NZ_FORY01000008.1"/>
</dbReference>
<feature type="compositionally biased region" description="Basic and acidic residues" evidence="1">
    <location>
        <begin position="130"/>
        <end position="163"/>
    </location>
</feature>
<protein>
    <recommendedName>
        <fullName evidence="4">Stringent starvation protein B</fullName>
    </recommendedName>
</protein>
<feature type="region of interest" description="Disordered" evidence="1">
    <location>
        <begin position="122"/>
        <end position="163"/>
    </location>
</feature>
<dbReference type="GeneID" id="98665527"/>
<organism evidence="2 3">
    <name type="scientific">Celeribacter halophilus</name>
    <dbReference type="NCBI Taxonomy" id="576117"/>
    <lineage>
        <taxon>Bacteria</taxon>
        <taxon>Pseudomonadati</taxon>
        <taxon>Pseudomonadota</taxon>
        <taxon>Alphaproteobacteria</taxon>
        <taxon>Rhodobacterales</taxon>
        <taxon>Roseobacteraceae</taxon>
        <taxon>Celeribacter</taxon>
    </lineage>
</organism>
<dbReference type="Pfam" id="PF04386">
    <property type="entry name" value="SspB"/>
    <property type="match status" value="1"/>
</dbReference>
<evidence type="ECO:0000313" key="3">
    <source>
        <dbReference type="Proteomes" id="UP000183299"/>
    </source>
</evidence>
<name>A0A1I3TA04_9RHOB</name>
<evidence type="ECO:0000313" key="2">
    <source>
        <dbReference type="EMBL" id="SFJ67914.1"/>
    </source>
</evidence>
<dbReference type="AlphaFoldDB" id="A0A1I3TA04"/>
<dbReference type="EMBL" id="FORY01000008">
    <property type="protein sequence ID" value="SFJ67914.1"/>
    <property type="molecule type" value="Genomic_DNA"/>
</dbReference>
<dbReference type="Gene3D" id="2.30.30.220">
    <property type="entry name" value="SspB-like"/>
    <property type="match status" value="1"/>
</dbReference>
<dbReference type="OrthoDB" id="9800412at2"/>
<dbReference type="InterPro" id="IPR007481">
    <property type="entry name" value="SspB"/>
</dbReference>
<dbReference type="SUPFAM" id="SSF101738">
    <property type="entry name" value="SspB-like"/>
    <property type="match status" value="1"/>
</dbReference>
<gene>
    <name evidence="2" type="ORF">SAMN04488138_10825</name>
</gene>
<accession>A0A1I3TA04</accession>
<evidence type="ECO:0008006" key="4">
    <source>
        <dbReference type="Google" id="ProtNLM"/>
    </source>
</evidence>
<evidence type="ECO:0000256" key="1">
    <source>
        <dbReference type="SAM" id="MobiDB-lite"/>
    </source>
</evidence>
<keyword evidence="3" id="KW-1185">Reference proteome</keyword>
<dbReference type="InterPro" id="IPR036760">
    <property type="entry name" value="SspB-like_sf"/>
</dbReference>
<sequence length="163" mass="18770">MAQTIDYGNLMHDAMRGLIRKVLDSVAKDGLPGEHHFFITFDTMHPDVELADWLSDRYPEEMTIVIQHWFDNLDVTDDGFAITLNFGDNPEPLYIPYDAIRTFVDPSVEFGLRFETQEYDVEEMEEDDIPHDAEVTSLEPKEEAGKDDGPKEAEIVSLDKFRK</sequence>
<dbReference type="STRING" id="576117.SAMN04488138_10825"/>
<dbReference type="Proteomes" id="UP000183299">
    <property type="component" value="Unassembled WGS sequence"/>
</dbReference>
<reference evidence="2 3" key="1">
    <citation type="submission" date="2016-10" db="EMBL/GenBank/DDBJ databases">
        <authorList>
            <person name="de Groot N.N."/>
        </authorList>
    </citation>
    <scope>NUCLEOTIDE SEQUENCE [LARGE SCALE GENOMIC DNA]</scope>
    <source>
        <strain evidence="2 3">CGMCC 1.8891</strain>
    </source>
</reference>
<proteinExistence type="predicted"/>